<name>A0ABN7JTB8_9HYPH</name>
<keyword evidence="2" id="KW-1185">Reference proteome</keyword>
<dbReference type="Proteomes" id="UP000601041">
    <property type="component" value="Unassembled WGS sequence"/>
</dbReference>
<sequence>MGSVIDVAFAIDWGLPVFVTEGNFDDKAIEGPRAGLKYLQQNFKKRSGQPYWTAVSACNSALLGRSTPDHARVCFIAAYADHMCKMGGH</sequence>
<gene>
    <name evidence="1" type="ORF">RHAB21_03741</name>
</gene>
<organism evidence="1 2">
    <name type="scientific">Pseudorhizobium halotolerans</name>
    <dbReference type="NCBI Taxonomy" id="1233081"/>
    <lineage>
        <taxon>Bacteria</taxon>
        <taxon>Pseudomonadati</taxon>
        <taxon>Pseudomonadota</taxon>
        <taxon>Alphaproteobacteria</taxon>
        <taxon>Hyphomicrobiales</taxon>
        <taxon>Rhizobiaceae</taxon>
        <taxon>Rhizobium/Agrobacterium group</taxon>
        <taxon>Pseudorhizobium</taxon>
    </lineage>
</organism>
<dbReference type="Gene3D" id="6.10.250.730">
    <property type="match status" value="1"/>
</dbReference>
<evidence type="ECO:0000313" key="2">
    <source>
        <dbReference type="Proteomes" id="UP000601041"/>
    </source>
</evidence>
<dbReference type="InterPro" id="IPR010385">
    <property type="entry name" value="DUF982"/>
</dbReference>
<accession>A0ABN7JTB8</accession>
<proteinExistence type="predicted"/>
<evidence type="ECO:0000313" key="1">
    <source>
        <dbReference type="EMBL" id="CAD7046926.1"/>
    </source>
</evidence>
<protein>
    <submittedName>
        <fullName evidence="1">Uncharacterized protein</fullName>
    </submittedName>
</protein>
<dbReference type="RefSeq" id="WP_183949944.1">
    <property type="nucleotide sequence ID" value="NZ_CABFWE030000008.1"/>
</dbReference>
<dbReference type="EMBL" id="CABFWE030000008">
    <property type="protein sequence ID" value="CAD7046926.1"/>
    <property type="molecule type" value="Genomic_DNA"/>
</dbReference>
<dbReference type="Pfam" id="PF06169">
    <property type="entry name" value="DUF982"/>
    <property type="match status" value="1"/>
</dbReference>
<comment type="caution">
    <text evidence="1">The sequence shown here is derived from an EMBL/GenBank/DDBJ whole genome shotgun (WGS) entry which is preliminary data.</text>
</comment>
<reference evidence="1 2" key="1">
    <citation type="submission" date="2020-11" db="EMBL/GenBank/DDBJ databases">
        <authorList>
            <person name="Lassalle F."/>
        </authorList>
    </citation>
    <scope>NUCLEOTIDE SEQUENCE [LARGE SCALE GENOMIC DNA]</scope>
    <source>
        <strain evidence="1 2">AB21</strain>
    </source>
</reference>